<evidence type="ECO:0000256" key="3">
    <source>
        <dbReference type="ARBA" id="ARBA00022448"/>
    </source>
</evidence>
<dbReference type="InterPro" id="IPR027417">
    <property type="entry name" value="P-loop_NTPase"/>
</dbReference>
<comment type="subcellular location">
    <subcellularLocation>
        <location evidence="1">Cell membrane</location>
        <topology evidence="1">Peripheral membrane protein</topology>
    </subcellularLocation>
</comment>
<dbReference type="Gene3D" id="3.40.50.300">
    <property type="entry name" value="P-loop containing nucleotide triphosphate hydrolases"/>
    <property type="match status" value="1"/>
</dbReference>
<evidence type="ECO:0000256" key="1">
    <source>
        <dbReference type="ARBA" id="ARBA00004202"/>
    </source>
</evidence>
<keyword evidence="3" id="KW-0813">Transport</keyword>
<name>A0A087AED9_9BIFI</name>
<proteinExistence type="inferred from homology"/>
<evidence type="ECO:0000313" key="8">
    <source>
        <dbReference type="EMBL" id="KFI57139.1"/>
    </source>
</evidence>
<dbReference type="GO" id="GO:0046677">
    <property type="term" value="P:response to antibiotic"/>
    <property type="evidence" value="ECO:0007669"/>
    <property type="project" value="UniProtKB-KW"/>
</dbReference>
<evidence type="ECO:0000256" key="5">
    <source>
        <dbReference type="ARBA" id="ARBA00022840"/>
    </source>
</evidence>
<evidence type="ECO:0000256" key="6">
    <source>
        <dbReference type="ARBA" id="ARBA00023251"/>
    </source>
</evidence>
<dbReference type="RefSeq" id="WP_024541297.1">
    <property type="nucleotide sequence ID" value="NZ_JBQKLO010000015.1"/>
</dbReference>
<dbReference type="InterPro" id="IPR003439">
    <property type="entry name" value="ABC_transporter-like_ATP-bd"/>
</dbReference>
<dbReference type="Proteomes" id="UP000028995">
    <property type="component" value="Unassembled WGS sequence"/>
</dbReference>
<keyword evidence="6" id="KW-0046">Antibiotic resistance</keyword>
<dbReference type="PANTHER" id="PTHR42711">
    <property type="entry name" value="ABC TRANSPORTER ATP-BINDING PROTEIN"/>
    <property type="match status" value="1"/>
</dbReference>
<sequence length="241" mass="25579">MDAIRTVDLTKRYGDLVAVDHENITVAEGSLFALLGANGAGKTTTISMLTGLTRPTSGDAYLLGKSILKDGAWIRERINVAPQETAVAQNLTVRENLELIAGIYGQPHAKAVASARHVIDVFSLADVASRRASALSGGMRRRLSIAMGLITSPKILFLDEPTVGLDVFARRELWKVIASLKGSTTMLLTTHYLEEVETLADMVAIMVAGSVVATGTVEQLKEKTGASTLEDAFVALAGGAR</sequence>
<dbReference type="GO" id="GO:0016887">
    <property type="term" value="F:ATP hydrolysis activity"/>
    <property type="evidence" value="ECO:0007669"/>
    <property type="project" value="InterPro"/>
</dbReference>
<dbReference type="eggNOG" id="COG1131">
    <property type="taxonomic scope" value="Bacteria"/>
</dbReference>
<dbReference type="EMBL" id="JGYU01000006">
    <property type="protein sequence ID" value="KFI57139.1"/>
    <property type="molecule type" value="Genomic_DNA"/>
</dbReference>
<dbReference type="InterPro" id="IPR050763">
    <property type="entry name" value="ABC_transporter_ATP-binding"/>
</dbReference>
<evidence type="ECO:0000313" key="9">
    <source>
        <dbReference type="Proteomes" id="UP000028995"/>
    </source>
</evidence>
<evidence type="ECO:0000256" key="2">
    <source>
        <dbReference type="ARBA" id="ARBA00005417"/>
    </source>
</evidence>
<dbReference type="OrthoDB" id="9804819at2"/>
<dbReference type="Pfam" id="PF00005">
    <property type="entry name" value="ABC_tran"/>
    <property type="match status" value="1"/>
</dbReference>
<reference evidence="8 9" key="1">
    <citation type="submission" date="2014-03" db="EMBL/GenBank/DDBJ databases">
        <title>Genomics of Bifidobacteria.</title>
        <authorList>
            <person name="Ventura M."/>
            <person name="Milani C."/>
            <person name="Lugli G.A."/>
        </authorList>
    </citation>
    <scope>NUCLEOTIDE SEQUENCE [LARGE SCALE GENOMIC DNA]</scope>
    <source>
        <strain evidence="8 9">LMG 10510</strain>
    </source>
</reference>
<dbReference type="EC" id="3.6.3.31" evidence="8"/>
<dbReference type="AlphaFoldDB" id="A0A087AED9"/>
<keyword evidence="8" id="KW-0378">Hydrolase</keyword>
<dbReference type="PANTHER" id="PTHR42711:SF5">
    <property type="entry name" value="ABC TRANSPORTER ATP-BINDING PROTEIN NATA"/>
    <property type="match status" value="1"/>
</dbReference>
<protein>
    <submittedName>
        <fullName evidence="8">ABC transporter ATP-binding protein</fullName>
        <ecNumber evidence="8">3.6.3.31</ecNumber>
    </submittedName>
</protein>
<comment type="caution">
    <text evidence="8">The sequence shown here is derived from an EMBL/GenBank/DDBJ whole genome shotgun (WGS) entry which is preliminary data.</text>
</comment>
<dbReference type="SMART" id="SM00382">
    <property type="entry name" value="AAA"/>
    <property type="match status" value="1"/>
</dbReference>
<organism evidence="8 9">
    <name type="scientific">Bifidobacterium choerinum</name>
    <dbReference type="NCBI Taxonomy" id="35760"/>
    <lineage>
        <taxon>Bacteria</taxon>
        <taxon>Bacillati</taxon>
        <taxon>Actinomycetota</taxon>
        <taxon>Actinomycetes</taxon>
        <taxon>Bifidobacteriales</taxon>
        <taxon>Bifidobacteriaceae</taxon>
        <taxon>Bifidobacterium</taxon>
    </lineage>
</organism>
<comment type="similarity">
    <text evidence="2">Belongs to the ABC transporter superfamily.</text>
</comment>
<keyword evidence="9" id="KW-1185">Reference proteome</keyword>
<evidence type="ECO:0000256" key="4">
    <source>
        <dbReference type="ARBA" id="ARBA00022741"/>
    </source>
</evidence>
<dbReference type="GO" id="GO:0005886">
    <property type="term" value="C:plasma membrane"/>
    <property type="evidence" value="ECO:0007669"/>
    <property type="project" value="UniProtKB-SubCell"/>
</dbReference>
<dbReference type="GO" id="GO:0005524">
    <property type="term" value="F:ATP binding"/>
    <property type="evidence" value="ECO:0007669"/>
    <property type="project" value="UniProtKB-KW"/>
</dbReference>
<feature type="domain" description="ABC transporter" evidence="7">
    <location>
        <begin position="4"/>
        <end position="233"/>
    </location>
</feature>
<dbReference type="PROSITE" id="PS50893">
    <property type="entry name" value="ABC_TRANSPORTER_2"/>
    <property type="match status" value="1"/>
</dbReference>
<dbReference type="InterPro" id="IPR003593">
    <property type="entry name" value="AAA+_ATPase"/>
</dbReference>
<keyword evidence="5 8" id="KW-0067">ATP-binding</keyword>
<accession>A0A087AED9</accession>
<dbReference type="SUPFAM" id="SSF52540">
    <property type="entry name" value="P-loop containing nucleoside triphosphate hydrolases"/>
    <property type="match status" value="1"/>
</dbReference>
<dbReference type="InterPro" id="IPR017871">
    <property type="entry name" value="ABC_transporter-like_CS"/>
</dbReference>
<gene>
    <name evidence="8" type="ORF">BCHO_1169</name>
</gene>
<dbReference type="STRING" id="35760.BCHO_1169"/>
<evidence type="ECO:0000259" key="7">
    <source>
        <dbReference type="PROSITE" id="PS50893"/>
    </source>
</evidence>
<dbReference type="PROSITE" id="PS00211">
    <property type="entry name" value="ABC_TRANSPORTER_1"/>
    <property type="match status" value="1"/>
</dbReference>
<keyword evidence="4" id="KW-0547">Nucleotide-binding</keyword>